<evidence type="ECO:0000313" key="2">
    <source>
        <dbReference type="EMBL" id="SDN02610.1"/>
    </source>
</evidence>
<dbReference type="InterPro" id="IPR055616">
    <property type="entry name" value="DUF7192"/>
</dbReference>
<gene>
    <name evidence="2" type="ORF">SAMN04489726_4525</name>
</gene>
<feature type="domain" description="DUF7192" evidence="1">
    <location>
        <begin position="13"/>
        <end position="229"/>
    </location>
</feature>
<dbReference type="AlphaFoldDB" id="A0A1G9Y0P9"/>
<dbReference type="RefSeq" id="WP_030428806.1">
    <property type="nucleotide sequence ID" value="NZ_JOEF01000005.1"/>
</dbReference>
<dbReference type="Proteomes" id="UP000183376">
    <property type="component" value="Chromosome I"/>
</dbReference>
<evidence type="ECO:0000313" key="3">
    <source>
        <dbReference type="Proteomes" id="UP000183376"/>
    </source>
</evidence>
<sequence>MSGFVLPPMLSWQEFLDAATAAPSITNGRSRGYSSDWAGASWEEAVRLGRDGWAVALREADITVGQLRERAGLGSTVTVLEPAWDVTGSEVDIGAYLAGVPECMVDAVPRQVSRRGKVITFVIPMSYSAKVRHECIVNRGLALATLCAAIIEAGHSVEIWSGDAGIVDQEDRTRYSAVVRVISAGEPLDVGRLIFATAHPAMCRRLALGLWDAQRPEVALAMRAADYGWPPFECRAEDLPDGVTDPYVFPYLAEDDTQWNDLDTALDWCHRMFVELGLIEE</sequence>
<evidence type="ECO:0000259" key="1">
    <source>
        <dbReference type="Pfam" id="PF23822"/>
    </source>
</evidence>
<dbReference type="EMBL" id="LT629701">
    <property type="protein sequence ID" value="SDN02610.1"/>
    <property type="molecule type" value="Genomic_DNA"/>
</dbReference>
<reference evidence="2 3" key="1">
    <citation type="submission" date="2016-10" db="EMBL/GenBank/DDBJ databases">
        <authorList>
            <person name="de Groot N.N."/>
        </authorList>
    </citation>
    <scope>NUCLEOTIDE SEQUENCE [LARGE SCALE GENOMIC DNA]</scope>
    <source>
        <strain evidence="2 3">DSM 44149</strain>
    </source>
</reference>
<keyword evidence="3" id="KW-1185">Reference proteome</keyword>
<dbReference type="eggNOG" id="ENOG50321TN">
    <property type="taxonomic scope" value="Bacteria"/>
</dbReference>
<organism evidence="2 3">
    <name type="scientific">Allokutzneria albata</name>
    <name type="common">Kibdelosporangium albatum</name>
    <dbReference type="NCBI Taxonomy" id="211114"/>
    <lineage>
        <taxon>Bacteria</taxon>
        <taxon>Bacillati</taxon>
        <taxon>Actinomycetota</taxon>
        <taxon>Actinomycetes</taxon>
        <taxon>Pseudonocardiales</taxon>
        <taxon>Pseudonocardiaceae</taxon>
        <taxon>Allokutzneria</taxon>
    </lineage>
</organism>
<dbReference type="Pfam" id="PF23822">
    <property type="entry name" value="DUF7192"/>
    <property type="match status" value="1"/>
</dbReference>
<protein>
    <recommendedName>
        <fullName evidence="1">DUF7192 domain-containing protein</fullName>
    </recommendedName>
</protein>
<accession>A0A1G9Y0P9</accession>
<name>A0A1G9Y0P9_ALLAB</name>
<proteinExistence type="predicted"/>
<dbReference type="OrthoDB" id="3667097at2"/>